<proteinExistence type="predicted"/>
<sequence>MRHINAPYRRISEDASLTKRLCFKTVAIVQRDESISLDCLDAGINPELAHVVVGAPGSPYGEVVVILPHIAVIGIRCTFHGYDIAVNELSEKTLRDGLKTFAQVPGGEKYYCIWATNGVLGFPQGTFGEMRN</sequence>
<evidence type="ECO:0000313" key="1">
    <source>
        <dbReference type="EMBL" id="CUG90110.1"/>
    </source>
</evidence>
<dbReference type="VEuPathDB" id="TriTrypDB:BSAL_25050"/>
<evidence type="ECO:0000313" key="2">
    <source>
        <dbReference type="Proteomes" id="UP000051952"/>
    </source>
</evidence>
<dbReference type="AlphaFoldDB" id="A0A0S4JIW5"/>
<keyword evidence="2" id="KW-1185">Reference proteome</keyword>
<protein>
    <submittedName>
        <fullName evidence="1">Uncharacterized protein</fullName>
    </submittedName>
</protein>
<dbReference type="Proteomes" id="UP000051952">
    <property type="component" value="Unassembled WGS sequence"/>
</dbReference>
<accession>A0A0S4JIW5</accession>
<name>A0A0S4JIW5_BODSA</name>
<gene>
    <name evidence="1" type="ORF">BSAL_25050</name>
</gene>
<organism evidence="1 2">
    <name type="scientific">Bodo saltans</name>
    <name type="common">Flagellated protozoan</name>
    <dbReference type="NCBI Taxonomy" id="75058"/>
    <lineage>
        <taxon>Eukaryota</taxon>
        <taxon>Discoba</taxon>
        <taxon>Euglenozoa</taxon>
        <taxon>Kinetoplastea</taxon>
        <taxon>Metakinetoplastina</taxon>
        <taxon>Eubodonida</taxon>
        <taxon>Bodonidae</taxon>
        <taxon>Bodo</taxon>
    </lineage>
</organism>
<dbReference type="EMBL" id="CYKH01001793">
    <property type="protein sequence ID" value="CUG90110.1"/>
    <property type="molecule type" value="Genomic_DNA"/>
</dbReference>
<reference evidence="2" key="1">
    <citation type="submission" date="2015-09" db="EMBL/GenBank/DDBJ databases">
        <authorList>
            <consortium name="Pathogen Informatics"/>
        </authorList>
    </citation>
    <scope>NUCLEOTIDE SEQUENCE [LARGE SCALE GENOMIC DNA]</scope>
    <source>
        <strain evidence="2">Lake Konstanz</strain>
    </source>
</reference>